<evidence type="ECO:0000256" key="5">
    <source>
        <dbReference type="ARBA" id="ARBA00023002"/>
    </source>
</evidence>
<dbReference type="EC" id="1.3.99.-" evidence="10"/>
<comment type="cofactor">
    <cofactor evidence="1 6">
        <name>FAD</name>
        <dbReference type="ChEBI" id="CHEBI:57692"/>
    </cofactor>
</comment>
<dbReference type="GO" id="GO:0050660">
    <property type="term" value="F:flavin adenine dinucleotide binding"/>
    <property type="evidence" value="ECO:0007669"/>
    <property type="project" value="InterPro"/>
</dbReference>
<dbReference type="InterPro" id="IPR009100">
    <property type="entry name" value="AcylCoA_DH/oxidase_NM_dom_sf"/>
</dbReference>
<dbReference type="InterPro" id="IPR036250">
    <property type="entry name" value="AcylCo_DH-like_C"/>
</dbReference>
<dbReference type="EMBL" id="WEGK01000015">
    <property type="protein sequence ID" value="MQY22819.1"/>
    <property type="molecule type" value="Genomic_DNA"/>
</dbReference>
<name>A0A7K0DB35_9NOCA</name>
<keyword evidence="11" id="KW-1185">Reference proteome</keyword>
<dbReference type="FunFam" id="2.40.110.10:FF:000001">
    <property type="entry name" value="Acyl-CoA dehydrogenase, mitochondrial"/>
    <property type="match status" value="1"/>
</dbReference>
<dbReference type="PANTHER" id="PTHR43884">
    <property type="entry name" value="ACYL-COA DEHYDROGENASE"/>
    <property type="match status" value="1"/>
</dbReference>
<feature type="domain" description="Acyl-CoA dehydrogenase/oxidase C-terminal" evidence="8">
    <location>
        <begin position="254"/>
        <end position="405"/>
    </location>
</feature>
<dbReference type="Proteomes" id="UP000438448">
    <property type="component" value="Unassembled WGS sequence"/>
</dbReference>
<dbReference type="SUPFAM" id="SSF56645">
    <property type="entry name" value="Acyl-CoA dehydrogenase NM domain-like"/>
    <property type="match status" value="1"/>
</dbReference>
<evidence type="ECO:0000313" key="11">
    <source>
        <dbReference type="Proteomes" id="UP000438448"/>
    </source>
</evidence>
<feature type="domain" description="Acyl-CoA oxidase/dehydrogenase middle" evidence="9">
    <location>
        <begin position="142"/>
        <end position="237"/>
    </location>
</feature>
<evidence type="ECO:0000256" key="1">
    <source>
        <dbReference type="ARBA" id="ARBA00001974"/>
    </source>
</evidence>
<comment type="caution">
    <text evidence="10">The sequence shown here is derived from an EMBL/GenBank/DDBJ whole genome shotgun (WGS) entry which is preliminary data.</text>
</comment>
<evidence type="ECO:0000256" key="6">
    <source>
        <dbReference type="RuleBase" id="RU362125"/>
    </source>
</evidence>
<dbReference type="PANTHER" id="PTHR43884:SF12">
    <property type="entry name" value="ISOVALERYL-COA DEHYDROGENASE, MITOCHONDRIAL-RELATED"/>
    <property type="match status" value="1"/>
</dbReference>
<dbReference type="OrthoDB" id="2769798at2"/>
<feature type="compositionally biased region" description="Basic and acidic residues" evidence="7">
    <location>
        <begin position="68"/>
        <end position="77"/>
    </location>
</feature>
<evidence type="ECO:0000259" key="8">
    <source>
        <dbReference type="Pfam" id="PF00441"/>
    </source>
</evidence>
<dbReference type="Gene3D" id="1.20.140.10">
    <property type="entry name" value="Butyryl-CoA Dehydrogenase, subunit A, domain 3"/>
    <property type="match status" value="1"/>
</dbReference>
<evidence type="ECO:0000256" key="3">
    <source>
        <dbReference type="ARBA" id="ARBA00022630"/>
    </source>
</evidence>
<dbReference type="GO" id="GO:0003995">
    <property type="term" value="F:acyl-CoA dehydrogenase activity"/>
    <property type="evidence" value="ECO:0007669"/>
    <property type="project" value="TreeGrafter"/>
</dbReference>
<evidence type="ECO:0000256" key="7">
    <source>
        <dbReference type="SAM" id="MobiDB-lite"/>
    </source>
</evidence>
<comment type="similarity">
    <text evidence="2 6">Belongs to the acyl-CoA dehydrogenase family.</text>
</comment>
<evidence type="ECO:0000256" key="2">
    <source>
        <dbReference type="ARBA" id="ARBA00009347"/>
    </source>
</evidence>
<organism evidence="10 11">
    <name type="scientific">Nocardia macrotermitis</name>
    <dbReference type="NCBI Taxonomy" id="2585198"/>
    <lineage>
        <taxon>Bacteria</taxon>
        <taxon>Bacillati</taxon>
        <taxon>Actinomycetota</taxon>
        <taxon>Actinomycetes</taxon>
        <taxon>Mycobacteriales</taxon>
        <taxon>Nocardiaceae</taxon>
        <taxon>Nocardia</taxon>
    </lineage>
</organism>
<sequence>MINLELPKKLRASANQAHQVAAEIFRPASRKYDLAEHEYPVELDTMAAMVEGLADSGTQDISGATGGRKTEGKTEGEDKVHATELLGNSNGGNMSALLNALETSWGDVGLMLSIPYQGLGNAAIAAVATDEQLERFGKVWAAMAITEPSFGSDSAAVTTTATLDGDEWVLNGTKIFVTAGSRATHIVVWASVDKSKGRAAIKSFVVPRDAPGLTVARLEHKLGIKASDTAELRLEDCRIPKDNILGSPEVNVEKGFAGVMQTFDNTRPLVAAMAIGVGRAALEELRTILTEAGVAISYDTPAMNQHAAAAEFLRLEADWEAAYLLALRAGWMADNKKPNSLEASMSKAKAGRMGTDVTLKAVELAGALGYSERTLLEKWSRDSKILDIFEGTQQIQQLIVARRVLELSSTELK</sequence>
<dbReference type="InterPro" id="IPR009075">
    <property type="entry name" value="AcylCo_DH/oxidase_C"/>
</dbReference>
<dbReference type="SUPFAM" id="SSF47203">
    <property type="entry name" value="Acyl-CoA dehydrogenase C-terminal domain-like"/>
    <property type="match status" value="1"/>
</dbReference>
<dbReference type="InterPro" id="IPR046373">
    <property type="entry name" value="Acyl-CoA_Oxase/DH_mid-dom_sf"/>
</dbReference>
<dbReference type="Gene3D" id="1.10.540.10">
    <property type="entry name" value="Acyl-CoA dehydrogenase/oxidase, N-terminal domain"/>
    <property type="match status" value="1"/>
</dbReference>
<evidence type="ECO:0000256" key="4">
    <source>
        <dbReference type="ARBA" id="ARBA00022827"/>
    </source>
</evidence>
<feature type="region of interest" description="Disordered" evidence="7">
    <location>
        <begin position="57"/>
        <end position="77"/>
    </location>
</feature>
<protein>
    <submittedName>
        <fullName evidence="10">Crotonobetainyl-CoA dehydrogenase</fullName>
        <ecNumber evidence="10">1.3.99.-</ecNumber>
    </submittedName>
</protein>
<evidence type="ECO:0000313" key="10">
    <source>
        <dbReference type="EMBL" id="MQY22819.1"/>
    </source>
</evidence>
<accession>A0A7K0DB35</accession>
<dbReference type="Pfam" id="PF02770">
    <property type="entry name" value="Acyl-CoA_dh_M"/>
    <property type="match status" value="1"/>
</dbReference>
<gene>
    <name evidence="10" type="primary">caiA_3</name>
    <name evidence="10" type="ORF">NRB20_59420</name>
</gene>
<proteinExistence type="inferred from homology"/>
<dbReference type="InterPro" id="IPR037069">
    <property type="entry name" value="AcylCoA_DH/ox_N_sf"/>
</dbReference>
<dbReference type="RefSeq" id="WP_153414633.1">
    <property type="nucleotide sequence ID" value="NZ_WEGK01000015.1"/>
</dbReference>
<keyword evidence="3 6" id="KW-0285">Flavoprotein</keyword>
<keyword evidence="4 6" id="KW-0274">FAD</keyword>
<dbReference type="InterPro" id="IPR006091">
    <property type="entry name" value="Acyl-CoA_Oxase/DH_mid-dom"/>
</dbReference>
<dbReference type="AlphaFoldDB" id="A0A7K0DB35"/>
<evidence type="ECO:0000259" key="9">
    <source>
        <dbReference type="Pfam" id="PF02770"/>
    </source>
</evidence>
<dbReference type="Pfam" id="PF00441">
    <property type="entry name" value="Acyl-CoA_dh_1"/>
    <property type="match status" value="1"/>
</dbReference>
<reference evidence="10 11" key="1">
    <citation type="submission" date="2019-10" db="EMBL/GenBank/DDBJ databases">
        <title>Nocardia macrotermitis sp. nov. and Nocardia aurantia sp. nov., isolated from the gut of fungus growing-termite Macrotermes natalensis.</title>
        <authorList>
            <person name="Benndorf R."/>
            <person name="Schwitalla J."/>
            <person name="Martin K."/>
            <person name="De Beer W."/>
            <person name="Kaster A.-K."/>
            <person name="Vollmers J."/>
            <person name="Poulsen M."/>
            <person name="Beemelmanns C."/>
        </authorList>
    </citation>
    <scope>NUCLEOTIDE SEQUENCE [LARGE SCALE GENOMIC DNA]</scope>
    <source>
        <strain evidence="10 11">RB20</strain>
    </source>
</reference>
<keyword evidence="5 6" id="KW-0560">Oxidoreductase</keyword>
<dbReference type="Gene3D" id="2.40.110.10">
    <property type="entry name" value="Butyryl-CoA Dehydrogenase, subunit A, domain 2"/>
    <property type="match status" value="1"/>
</dbReference>